<dbReference type="Gene3D" id="3.40.190.10">
    <property type="entry name" value="Periplasmic binding protein-like II"/>
    <property type="match status" value="2"/>
</dbReference>
<protein>
    <submittedName>
        <fullName evidence="6">LysR family transcriptional regulator</fullName>
    </submittedName>
</protein>
<dbReference type="GO" id="GO:0003677">
    <property type="term" value="F:DNA binding"/>
    <property type="evidence" value="ECO:0007669"/>
    <property type="project" value="UniProtKB-KW"/>
</dbReference>
<reference evidence="6" key="1">
    <citation type="submission" date="2020-12" db="EMBL/GenBank/DDBJ databases">
        <title>Genomic characterization of non-nitrogen-fixing Frankia strains.</title>
        <authorList>
            <person name="Carlos-Shanley C."/>
            <person name="Guerra T."/>
            <person name="Hahn D."/>
        </authorList>
    </citation>
    <scope>NUCLEOTIDE SEQUENCE</scope>
    <source>
        <strain evidence="6">CN6</strain>
    </source>
</reference>
<dbReference type="GO" id="GO:0003700">
    <property type="term" value="F:DNA-binding transcription factor activity"/>
    <property type="evidence" value="ECO:0007669"/>
    <property type="project" value="InterPro"/>
</dbReference>
<dbReference type="SUPFAM" id="SSF53850">
    <property type="entry name" value="Periplasmic binding protein-like II"/>
    <property type="match status" value="1"/>
</dbReference>
<feature type="domain" description="HTH lysR-type" evidence="5">
    <location>
        <begin position="7"/>
        <end position="64"/>
    </location>
</feature>
<dbReference type="PANTHER" id="PTHR30346">
    <property type="entry name" value="TRANSCRIPTIONAL DUAL REGULATOR HCAR-RELATED"/>
    <property type="match status" value="1"/>
</dbReference>
<evidence type="ECO:0000256" key="1">
    <source>
        <dbReference type="ARBA" id="ARBA00009437"/>
    </source>
</evidence>
<keyword evidence="4" id="KW-0804">Transcription</keyword>
<dbReference type="RefSeq" id="WP_203030022.1">
    <property type="nucleotide sequence ID" value="NZ_JADWYW010000364.1"/>
</dbReference>
<dbReference type="InterPro" id="IPR036390">
    <property type="entry name" value="WH_DNA-bd_sf"/>
</dbReference>
<keyword evidence="3" id="KW-0238">DNA-binding</keyword>
<dbReference type="SUPFAM" id="SSF46785">
    <property type="entry name" value="Winged helix' DNA-binding domain"/>
    <property type="match status" value="1"/>
</dbReference>
<dbReference type="GO" id="GO:0032993">
    <property type="term" value="C:protein-DNA complex"/>
    <property type="evidence" value="ECO:0007669"/>
    <property type="project" value="TreeGrafter"/>
</dbReference>
<dbReference type="AlphaFoldDB" id="A0A937RHX7"/>
<dbReference type="Proteomes" id="UP000604475">
    <property type="component" value="Unassembled WGS sequence"/>
</dbReference>
<dbReference type="PANTHER" id="PTHR30346:SF17">
    <property type="entry name" value="LYSR FAMILY TRANSCRIPTIONAL REGULATOR"/>
    <property type="match status" value="1"/>
</dbReference>
<dbReference type="EMBL" id="JAEACQ010000341">
    <property type="protein sequence ID" value="MBL7632568.1"/>
    <property type="molecule type" value="Genomic_DNA"/>
</dbReference>
<comment type="similarity">
    <text evidence="1">Belongs to the LysR transcriptional regulatory family.</text>
</comment>
<keyword evidence="7" id="KW-1185">Reference proteome</keyword>
<dbReference type="PROSITE" id="PS50931">
    <property type="entry name" value="HTH_LYSR"/>
    <property type="match status" value="1"/>
</dbReference>
<dbReference type="InterPro" id="IPR005119">
    <property type="entry name" value="LysR_subst-bd"/>
</dbReference>
<dbReference type="InterPro" id="IPR036388">
    <property type="entry name" value="WH-like_DNA-bd_sf"/>
</dbReference>
<dbReference type="PRINTS" id="PR00039">
    <property type="entry name" value="HTHLYSR"/>
</dbReference>
<dbReference type="Gene3D" id="1.10.10.10">
    <property type="entry name" value="Winged helix-like DNA-binding domain superfamily/Winged helix DNA-binding domain"/>
    <property type="match status" value="1"/>
</dbReference>
<evidence type="ECO:0000256" key="2">
    <source>
        <dbReference type="ARBA" id="ARBA00023015"/>
    </source>
</evidence>
<dbReference type="Pfam" id="PF00126">
    <property type="entry name" value="HTH_1"/>
    <property type="match status" value="1"/>
</dbReference>
<dbReference type="FunFam" id="1.10.10.10:FF:000001">
    <property type="entry name" value="LysR family transcriptional regulator"/>
    <property type="match status" value="1"/>
</dbReference>
<evidence type="ECO:0000256" key="3">
    <source>
        <dbReference type="ARBA" id="ARBA00023125"/>
    </source>
</evidence>
<sequence>MTGGGGVELRQLRYFAAVADELHFGRAAEKLHVVQPAVSQQVARLERELGVRLFDRSPRRVRLTVAGTRLLAEARAVLAAADRTSAVAAELAEASRTTMRISASPGLGPRLERALLALREASGEPEARVELVSVPIPDQVAAVARGEVDVALVRAARPTPGVRVVELWREPLWAAMPAWFEAAPRPAVALAALADLRLRIPSEACDPFFRAFVLRACRSAGFEPWLGRPSGSVQDTLLEIGAGRPAAMGPDGPTWTVLHAEAARDPAAALRSVTVRPIDPPLDVPGCLVVAEAKPRACVEVLTAAFAD</sequence>
<keyword evidence="2" id="KW-0805">Transcription regulation</keyword>
<evidence type="ECO:0000259" key="5">
    <source>
        <dbReference type="PROSITE" id="PS50931"/>
    </source>
</evidence>
<dbReference type="InterPro" id="IPR000847">
    <property type="entry name" value="LysR_HTH_N"/>
</dbReference>
<name>A0A937RHX7_9ACTN</name>
<comment type="caution">
    <text evidence="6">The sequence shown here is derived from an EMBL/GenBank/DDBJ whole genome shotgun (WGS) entry which is preliminary data.</text>
</comment>
<gene>
    <name evidence="6" type="ORF">I7412_36525</name>
</gene>
<accession>A0A937RHX7</accession>
<evidence type="ECO:0000313" key="7">
    <source>
        <dbReference type="Proteomes" id="UP000604475"/>
    </source>
</evidence>
<evidence type="ECO:0000256" key="4">
    <source>
        <dbReference type="ARBA" id="ARBA00023163"/>
    </source>
</evidence>
<evidence type="ECO:0000313" key="6">
    <source>
        <dbReference type="EMBL" id="MBL7632568.1"/>
    </source>
</evidence>
<dbReference type="Pfam" id="PF03466">
    <property type="entry name" value="LysR_substrate"/>
    <property type="match status" value="1"/>
</dbReference>
<organism evidence="6 7">
    <name type="scientific">Frankia nepalensis</name>
    <dbReference type="NCBI Taxonomy" id="1836974"/>
    <lineage>
        <taxon>Bacteria</taxon>
        <taxon>Bacillati</taxon>
        <taxon>Actinomycetota</taxon>
        <taxon>Actinomycetes</taxon>
        <taxon>Frankiales</taxon>
        <taxon>Frankiaceae</taxon>
        <taxon>Frankia</taxon>
    </lineage>
</organism>
<proteinExistence type="inferred from homology"/>